<proteinExistence type="inferred from homology"/>
<dbReference type="Gene3D" id="2.60.40.10">
    <property type="entry name" value="Immunoglobulins"/>
    <property type="match status" value="1"/>
</dbReference>
<accession>A0ABQ8UIV3</accession>
<evidence type="ECO:0000313" key="5">
    <source>
        <dbReference type="Proteomes" id="UP001141327"/>
    </source>
</evidence>
<dbReference type="SUPFAM" id="SSF81296">
    <property type="entry name" value="E set domains"/>
    <property type="match status" value="1"/>
</dbReference>
<dbReference type="Pfam" id="PF16561">
    <property type="entry name" value="AMPK1_CBM"/>
    <property type="match status" value="1"/>
</dbReference>
<feature type="region of interest" description="Disordered" evidence="2">
    <location>
        <begin position="1"/>
        <end position="47"/>
    </location>
</feature>
<dbReference type="PANTHER" id="PTHR10343">
    <property type="entry name" value="5'-AMP-ACTIVATED PROTEIN KINASE , BETA SUBUNIT"/>
    <property type="match status" value="1"/>
</dbReference>
<dbReference type="InterPro" id="IPR050827">
    <property type="entry name" value="CRP1_MDG1_kinase"/>
</dbReference>
<comment type="caution">
    <text evidence="4">The sequence shown here is derived from an EMBL/GenBank/DDBJ whole genome shotgun (WGS) entry which is preliminary data.</text>
</comment>
<dbReference type="PANTHER" id="PTHR10343:SF84">
    <property type="entry name" value="5'-AMP-ACTIVATED PROTEIN KINASE SUBUNIT BETA-1"/>
    <property type="match status" value="1"/>
</dbReference>
<feature type="compositionally biased region" description="Low complexity" evidence="2">
    <location>
        <begin position="32"/>
        <end position="47"/>
    </location>
</feature>
<evidence type="ECO:0000313" key="4">
    <source>
        <dbReference type="EMBL" id="KAJ4457861.1"/>
    </source>
</evidence>
<dbReference type="InterPro" id="IPR014756">
    <property type="entry name" value="Ig_E-set"/>
</dbReference>
<name>A0ABQ8UIV3_9EUKA</name>
<dbReference type="InterPro" id="IPR032640">
    <property type="entry name" value="AMPK1_CBM"/>
</dbReference>
<reference evidence="4" key="1">
    <citation type="journal article" date="2022" name="bioRxiv">
        <title>Genomics of Preaxostyla Flagellates Illuminates Evolutionary Transitions and the Path Towards Mitochondrial Loss.</title>
        <authorList>
            <person name="Novak L.V.F."/>
            <person name="Treitli S.C."/>
            <person name="Pyrih J."/>
            <person name="Halakuc P."/>
            <person name="Pipaliya S.V."/>
            <person name="Vacek V."/>
            <person name="Brzon O."/>
            <person name="Soukal P."/>
            <person name="Eme L."/>
            <person name="Dacks J.B."/>
            <person name="Karnkowska A."/>
            <person name="Elias M."/>
            <person name="Hampl V."/>
        </authorList>
    </citation>
    <scope>NUCLEOTIDE SEQUENCE</scope>
    <source>
        <strain evidence="4">RCP-MX</strain>
    </source>
</reference>
<protein>
    <recommendedName>
        <fullName evidence="3">AMP-activated protein kinase glycogen-binding domain-containing protein</fullName>
    </recommendedName>
</protein>
<organism evidence="4 5">
    <name type="scientific">Paratrimastix pyriformis</name>
    <dbReference type="NCBI Taxonomy" id="342808"/>
    <lineage>
        <taxon>Eukaryota</taxon>
        <taxon>Metamonada</taxon>
        <taxon>Preaxostyla</taxon>
        <taxon>Paratrimastigidae</taxon>
        <taxon>Paratrimastix</taxon>
    </lineage>
</organism>
<feature type="domain" description="AMP-activated protein kinase glycogen-binding" evidence="3">
    <location>
        <begin position="75"/>
        <end position="164"/>
    </location>
</feature>
<sequence length="165" mass="17958">MARENEPLGTPIACTKQVSDSVGTATKTTTQAPPEEAASPASSSLSPLHECIRAPSQPVEVEPLISPEETFARTVLFSYGSPCDTASVVGSFDGWRSRVPLLKIADNPYTPANHPIRHTGRYALLVLPKGRYAYKFIVNGFHWVIRDDLPTERDAEGNVNNVLVI</sequence>
<evidence type="ECO:0000259" key="3">
    <source>
        <dbReference type="Pfam" id="PF16561"/>
    </source>
</evidence>
<feature type="compositionally biased region" description="Polar residues" evidence="2">
    <location>
        <begin position="16"/>
        <end position="31"/>
    </location>
</feature>
<comment type="similarity">
    <text evidence="1">Belongs to the 5'-AMP-activated protein kinase beta subunit family.</text>
</comment>
<evidence type="ECO:0000256" key="1">
    <source>
        <dbReference type="ARBA" id="ARBA00010926"/>
    </source>
</evidence>
<dbReference type="Proteomes" id="UP001141327">
    <property type="component" value="Unassembled WGS sequence"/>
</dbReference>
<dbReference type="CDD" id="cd02859">
    <property type="entry name" value="E_set_AMPKbeta_like_N"/>
    <property type="match status" value="1"/>
</dbReference>
<evidence type="ECO:0000256" key="2">
    <source>
        <dbReference type="SAM" id="MobiDB-lite"/>
    </source>
</evidence>
<gene>
    <name evidence="4" type="ORF">PAPYR_6539</name>
</gene>
<keyword evidence="5" id="KW-1185">Reference proteome</keyword>
<dbReference type="InterPro" id="IPR013783">
    <property type="entry name" value="Ig-like_fold"/>
</dbReference>
<dbReference type="EMBL" id="JAPMOS010000038">
    <property type="protein sequence ID" value="KAJ4457861.1"/>
    <property type="molecule type" value="Genomic_DNA"/>
</dbReference>